<evidence type="ECO:0008006" key="4">
    <source>
        <dbReference type="Google" id="ProtNLM"/>
    </source>
</evidence>
<evidence type="ECO:0000256" key="1">
    <source>
        <dbReference type="SAM" id="MobiDB-lite"/>
    </source>
</evidence>
<dbReference type="Proteomes" id="UP001501407">
    <property type="component" value="Unassembled WGS sequence"/>
</dbReference>
<evidence type="ECO:0000313" key="3">
    <source>
        <dbReference type="Proteomes" id="UP001501407"/>
    </source>
</evidence>
<accession>A0ABP9LZL0</accession>
<name>A0ABP9LZL0_9MICO</name>
<organism evidence="2 3">
    <name type="scientific">Microbacterium yannicii</name>
    <dbReference type="NCBI Taxonomy" id="671622"/>
    <lineage>
        <taxon>Bacteria</taxon>
        <taxon>Bacillati</taxon>
        <taxon>Actinomycetota</taxon>
        <taxon>Actinomycetes</taxon>
        <taxon>Micrococcales</taxon>
        <taxon>Microbacteriaceae</taxon>
        <taxon>Microbacterium</taxon>
    </lineage>
</organism>
<gene>
    <name evidence="2" type="ORF">GCM10025760_11600</name>
</gene>
<feature type="region of interest" description="Disordered" evidence="1">
    <location>
        <begin position="1"/>
        <end position="72"/>
    </location>
</feature>
<proteinExistence type="predicted"/>
<reference evidence="3" key="1">
    <citation type="journal article" date="2019" name="Int. J. Syst. Evol. Microbiol.">
        <title>The Global Catalogue of Microorganisms (GCM) 10K type strain sequencing project: providing services to taxonomists for standard genome sequencing and annotation.</title>
        <authorList>
            <consortium name="The Broad Institute Genomics Platform"/>
            <consortium name="The Broad Institute Genome Sequencing Center for Infectious Disease"/>
            <person name="Wu L."/>
            <person name="Ma J."/>
        </authorList>
    </citation>
    <scope>NUCLEOTIDE SEQUENCE [LARGE SCALE GENOMIC DNA]</scope>
    <source>
        <strain evidence="3">JCM 18959</strain>
    </source>
</reference>
<dbReference type="RefSeq" id="WP_194412977.1">
    <property type="nucleotide sequence ID" value="NZ_BAABKZ010000001.1"/>
</dbReference>
<protein>
    <recommendedName>
        <fullName evidence="4">Sugar ABC transporter ATPase</fullName>
    </recommendedName>
</protein>
<dbReference type="EMBL" id="BAABKZ010000001">
    <property type="protein sequence ID" value="GAA5088734.1"/>
    <property type="molecule type" value="Genomic_DNA"/>
</dbReference>
<keyword evidence="3" id="KW-1185">Reference proteome</keyword>
<feature type="compositionally biased region" description="Acidic residues" evidence="1">
    <location>
        <begin position="11"/>
        <end position="28"/>
    </location>
</feature>
<comment type="caution">
    <text evidence="2">The sequence shown here is derived from an EMBL/GenBank/DDBJ whole genome shotgun (WGS) entry which is preliminary data.</text>
</comment>
<sequence>MTTQNPYPGPIDDDDDPMRDDTADDSDGILDPILGGDDDRPLDPDLDDDQIDSAAADERAATEGTLDVDDRP</sequence>
<evidence type="ECO:0000313" key="2">
    <source>
        <dbReference type="EMBL" id="GAA5088734.1"/>
    </source>
</evidence>